<dbReference type="SUPFAM" id="SSF47336">
    <property type="entry name" value="ACP-like"/>
    <property type="match status" value="1"/>
</dbReference>
<dbReference type="EMBL" id="CP002047">
    <property type="protein sequence ID" value="ADI10827.1"/>
    <property type="molecule type" value="Genomic_DNA"/>
</dbReference>
<dbReference type="KEGG" id="sbh:SBI_07707"/>
<dbReference type="AlphaFoldDB" id="D7CCY0"/>
<dbReference type="RefSeq" id="WP_014180277.1">
    <property type="nucleotide sequence ID" value="NC_016582.1"/>
</dbReference>
<sequence>MSDTERSALLDTLLGYIRHELVADPDLAEITPTTPLLAWGILDSLRTARLLAHLRDELGVLVPATHLTGGHFKDVESITDLVLSLRSQSV</sequence>
<gene>
    <name evidence="2" type="ordered locus">SBI_07707</name>
</gene>
<dbReference type="PATRIC" id="fig|749414.3.peg.7924"/>
<dbReference type="InterPro" id="IPR036736">
    <property type="entry name" value="ACP-like_sf"/>
</dbReference>
<reference evidence="2 3" key="1">
    <citation type="journal article" date="2010" name="J. Bacteriol.">
        <title>Genome sequence of the milbemycin-producing bacterium Streptomyces bingchenggensis.</title>
        <authorList>
            <person name="Wang X.J."/>
            <person name="Yan Y.J."/>
            <person name="Zhang B."/>
            <person name="An J."/>
            <person name="Wang J.J."/>
            <person name="Tian J."/>
            <person name="Jiang L."/>
            <person name="Chen Y.H."/>
            <person name="Huang S.X."/>
            <person name="Yin M."/>
            <person name="Zhang J."/>
            <person name="Gao A.L."/>
            <person name="Liu C.X."/>
            <person name="Zhu Z.X."/>
            <person name="Xiang W.S."/>
        </authorList>
    </citation>
    <scope>NUCLEOTIDE SEQUENCE [LARGE SCALE GENOMIC DNA]</scope>
    <source>
        <strain evidence="2 3">BCW-1</strain>
    </source>
</reference>
<dbReference type="Proteomes" id="UP000000377">
    <property type="component" value="Chromosome"/>
</dbReference>
<dbReference type="InterPro" id="IPR009081">
    <property type="entry name" value="PP-bd_ACP"/>
</dbReference>
<name>D7CCY0_STRBB</name>
<feature type="domain" description="Carrier" evidence="1">
    <location>
        <begin position="4"/>
        <end position="89"/>
    </location>
</feature>
<dbReference type="eggNOG" id="COG0236">
    <property type="taxonomic scope" value="Bacteria"/>
</dbReference>
<dbReference type="STRING" id="749414.SBI_07707"/>
<accession>D7CCY0</accession>
<dbReference type="Pfam" id="PF00550">
    <property type="entry name" value="PP-binding"/>
    <property type="match status" value="1"/>
</dbReference>
<dbReference type="PROSITE" id="PS50075">
    <property type="entry name" value="CARRIER"/>
    <property type="match status" value="1"/>
</dbReference>
<evidence type="ECO:0000259" key="1">
    <source>
        <dbReference type="PROSITE" id="PS50075"/>
    </source>
</evidence>
<protein>
    <recommendedName>
        <fullName evidence="1">Carrier domain-containing protein</fullName>
    </recommendedName>
</protein>
<dbReference type="Gene3D" id="1.10.1200.10">
    <property type="entry name" value="ACP-like"/>
    <property type="match status" value="1"/>
</dbReference>
<dbReference type="HOGENOM" id="CLU_108696_16_2_11"/>
<organism evidence="2 3">
    <name type="scientific">Streptomyces bingchenggensis (strain BCW-1)</name>
    <dbReference type="NCBI Taxonomy" id="749414"/>
    <lineage>
        <taxon>Bacteria</taxon>
        <taxon>Bacillati</taxon>
        <taxon>Actinomycetota</taxon>
        <taxon>Actinomycetes</taxon>
        <taxon>Kitasatosporales</taxon>
        <taxon>Streptomycetaceae</taxon>
        <taxon>Streptomyces</taxon>
    </lineage>
</organism>
<proteinExistence type="predicted"/>
<evidence type="ECO:0000313" key="2">
    <source>
        <dbReference type="EMBL" id="ADI10827.1"/>
    </source>
</evidence>
<keyword evidence="3" id="KW-1185">Reference proteome</keyword>
<evidence type="ECO:0000313" key="3">
    <source>
        <dbReference type="Proteomes" id="UP000000377"/>
    </source>
</evidence>